<feature type="region of interest" description="Disordered" evidence="5">
    <location>
        <begin position="382"/>
        <end position="407"/>
    </location>
</feature>
<dbReference type="GO" id="GO:0004630">
    <property type="term" value="F:phospholipase D activity"/>
    <property type="evidence" value="ECO:0007669"/>
    <property type="project" value="UniProtKB-EC"/>
</dbReference>
<dbReference type="OrthoDB" id="8828485at2"/>
<dbReference type="Proteomes" id="UP000320085">
    <property type="component" value="Unassembled WGS sequence"/>
</dbReference>
<name>A0A543PN80_9MICO</name>
<feature type="compositionally biased region" description="Basic and acidic residues" evidence="5">
    <location>
        <begin position="384"/>
        <end position="393"/>
    </location>
</feature>
<gene>
    <name evidence="7" type="ORF">FHX52_4776</name>
</gene>
<dbReference type="GO" id="GO:0009395">
    <property type="term" value="P:phospholipid catabolic process"/>
    <property type="evidence" value="ECO:0007669"/>
    <property type="project" value="TreeGrafter"/>
</dbReference>
<comment type="caution">
    <text evidence="7">The sequence shown here is derived from an EMBL/GenBank/DDBJ whole genome shotgun (WGS) entry which is preliminary data.</text>
</comment>
<proteinExistence type="predicted"/>
<accession>A0A543PN80</accession>
<dbReference type="PANTHER" id="PTHR18896">
    <property type="entry name" value="PHOSPHOLIPASE D"/>
    <property type="match status" value="1"/>
</dbReference>
<protein>
    <submittedName>
        <fullName evidence="7">Phospholipase D-like protein</fullName>
    </submittedName>
</protein>
<dbReference type="InterPro" id="IPR001736">
    <property type="entry name" value="PLipase_D/transphosphatidylase"/>
</dbReference>
<dbReference type="RefSeq" id="WP_141824734.1">
    <property type="nucleotide sequence ID" value="NZ_BAAAQC010000013.1"/>
</dbReference>
<organism evidence="7 8">
    <name type="scientific">Humibacillus xanthopallidus</name>
    <dbReference type="NCBI Taxonomy" id="412689"/>
    <lineage>
        <taxon>Bacteria</taxon>
        <taxon>Bacillati</taxon>
        <taxon>Actinomycetota</taxon>
        <taxon>Actinomycetes</taxon>
        <taxon>Micrococcales</taxon>
        <taxon>Intrasporangiaceae</taxon>
        <taxon>Humibacillus</taxon>
    </lineage>
</organism>
<dbReference type="PANTHER" id="PTHR18896:SF76">
    <property type="entry name" value="PHOSPHOLIPASE"/>
    <property type="match status" value="1"/>
</dbReference>
<keyword evidence="4" id="KW-0443">Lipid metabolism</keyword>
<dbReference type="GO" id="GO:0005886">
    <property type="term" value="C:plasma membrane"/>
    <property type="evidence" value="ECO:0007669"/>
    <property type="project" value="TreeGrafter"/>
</dbReference>
<reference evidence="7 8" key="1">
    <citation type="submission" date="2019-06" db="EMBL/GenBank/DDBJ databases">
        <title>Sequencing the genomes of 1000 actinobacteria strains.</title>
        <authorList>
            <person name="Klenk H.-P."/>
        </authorList>
    </citation>
    <scope>NUCLEOTIDE SEQUENCE [LARGE SCALE GENOMIC DNA]</scope>
    <source>
        <strain evidence="7 8">DSM 21776</strain>
    </source>
</reference>
<dbReference type="Pfam" id="PF13091">
    <property type="entry name" value="PLDc_2"/>
    <property type="match status" value="1"/>
</dbReference>
<evidence type="ECO:0000313" key="7">
    <source>
        <dbReference type="EMBL" id="TQN45536.1"/>
    </source>
</evidence>
<sequence>MTDATQWFVPFAKPGQTTPADVAGLPWGSGTEYASRSSASAPVPMDTGCTVEPIIGGYWAMSGIRDSLVACLEAARKRSADPPPTKHGQRGLVYVAGWRCNPLRDLSSGNSWQTSPWMDGNHPIPSATSRDETVLGLLLACIAAGVTVRVMLWMPTSDVADRAHGPDHLFLAHCIAKGNELAKARLGTSLDLGVVCLDTRVSGGAGSHHQKMCVIRCADETPPVAYAGGVDLAWTRRDAPIAPGLHSPDEMPTSFYSGDWQSGESRGPRPDAAPQGTPWAFDGWPFGDDSTPAWMRDVLTVERPTPAARPPGDLDAEVYGEVRQKWHDQHLRLRGPVVATIEHQFRERWGDSGEYALLDPHALSGWSAWSGRAYFTAQSAITDDPARPGRKQAELPPPAPVGQVSGGTSAVQMWRTIPFRKRGPNPTRFARGEFTVMRGYARAMSKARNLICICDQYFWSLPAARLLNRQLRAVPTLGVVIVLPPHADAPDSRTIHLASATHVARRNAIAALVAGLDADAHDRVVVVNAWDFSPAVPDVDIGDRGVYVHAKAHVYDGELLVCGSANINRRSFLGDTELALAVHDPAVVSSHLRRLWSLLTAGQAWPQVGGAPYDASTMGGKPFVTALRTTALRTAAPSNVIVDPHFIDPTAETQPLRRGSRTTSLRWGEFGNVYNGLMENCSLPNERIESATSTLQDVSAVVEDPQWFAFTGRVAADPASRTPGGAP</sequence>
<keyword evidence="2" id="KW-0677">Repeat</keyword>
<evidence type="ECO:0000256" key="1">
    <source>
        <dbReference type="ARBA" id="ARBA00000798"/>
    </source>
</evidence>
<dbReference type="InterPro" id="IPR015679">
    <property type="entry name" value="PLipase_D_fam"/>
</dbReference>
<dbReference type="InterPro" id="IPR025202">
    <property type="entry name" value="PLD-like_dom"/>
</dbReference>
<evidence type="ECO:0000256" key="3">
    <source>
        <dbReference type="ARBA" id="ARBA00022801"/>
    </source>
</evidence>
<dbReference type="Gene3D" id="3.30.870.10">
    <property type="entry name" value="Endonuclease Chain A"/>
    <property type="match status" value="2"/>
</dbReference>
<comment type="catalytic activity">
    <reaction evidence="1">
        <text>a 1,2-diacyl-sn-glycero-3-phosphocholine + H2O = a 1,2-diacyl-sn-glycero-3-phosphate + choline + H(+)</text>
        <dbReference type="Rhea" id="RHEA:14445"/>
        <dbReference type="ChEBI" id="CHEBI:15354"/>
        <dbReference type="ChEBI" id="CHEBI:15377"/>
        <dbReference type="ChEBI" id="CHEBI:15378"/>
        <dbReference type="ChEBI" id="CHEBI:57643"/>
        <dbReference type="ChEBI" id="CHEBI:58608"/>
        <dbReference type="EC" id="3.1.4.4"/>
    </reaction>
</comment>
<evidence type="ECO:0000256" key="4">
    <source>
        <dbReference type="ARBA" id="ARBA00023098"/>
    </source>
</evidence>
<dbReference type="AlphaFoldDB" id="A0A543PN80"/>
<dbReference type="PROSITE" id="PS50035">
    <property type="entry name" value="PLD"/>
    <property type="match status" value="1"/>
</dbReference>
<dbReference type="SUPFAM" id="SSF56024">
    <property type="entry name" value="Phospholipase D/nuclease"/>
    <property type="match status" value="2"/>
</dbReference>
<keyword evidence="3" id="KW-0378">Hydrolase</keyword>
<evidence type="ECO:0000256" key="2">
    <source>
        <dbReference type="ARBA" id="ARBA00022737"/>
    </source>
</evidence>
<dbReference type="EMBL" id="VFQF01000003">
    <property type="protein sequence ID" value="TQN45536.1"/>
    <property type="molecule type" value="Genomic_DNA"/>
</dbReference>
<evidence type="ECO:0000256" key="5">
    <source>
        <dbReference type="SAM" id="MobiDB-lite"/>
    </source>
</evidence>
<evidence type="ECO:0000313" key="8">
    <source>
        <dbReference type="Proteomes" id="UP000320085"/>
    </source>
</evidence>
<evidence type="ECO:0000259" key="6">
    <source>
        <dbReference type="PROSITE" id="PS50035"/>
    </source>
</evidence>
<feature type="domain" description="PLD phosphodiesterase" evidence="6">
    <location>
        <begin position="544"/>
        <end position="571"/>
    </location>
</feature>